<dbReference type="VEuPathDB" id="FungiDB:HpaG801793"/>
<dbReference type="STRING" id="559515.M4B692"/>
<feature type="transmembrane region" description="Helical" evidence="5">
    <location>
        <begin position="379"/>
        <end position="397"/>
    </location>
</feature>
<feature type="transmembrane region" description="Helical" evidence="5">
    <location>
        <begin position="128"/>
        <end position="149"/>
    </location>
</feature>
<proteinExistence type="predicted"/>
<organism evidence="7 8">
    <name type="scientific">Hyaloperonospora arabidopsidis (strain Emoy2)</name>
    <name type="common">Downy mildew agent</name>
    <name type="synonym">Peronospora arabidopsidis</name>
    <dbReference type="NCBI Taxonomy" id="559515"/>
    <lineage>
        <taxon>Eukaryota</taxon>
        <taxon>Sar</taxon>
        <taxon>Stramenopiles</taxon>
        <taxon>Oomycota</taxon>
        <taxon>Peronosporomycetes</taxon>
        <taxon>Peronosporales</taxon>
        <taxon>Peronosporaceae</taxon>
        <taxon>Hyaloperonospora</taxon>
    </lineage>
</organism>
<dbReference type="InParanoid" id="M4B692"/>
<feature type="transmembrane region" description="Helical" evidence="5">
    <location>
        <begin position="86"/>
        <end position="108"/>
    </location>
</feature>
<protein>
    <recommendedName>
        <fullName evidence="6">STAS domain-containing protein</fullName>
    </recommendedName>
</protein>
<evidence type="ECO:0000256" key="2">
    <source>
        <dbReference type="ARBA" id="ARBA00022692"/>
    </source>
</evidence>
<keyword evidence="4 5" id="KW-0472">Membrane</keyword>
<dbReference type="FunFam" id="3.30.750.24:FF:000021">
    <property type="entry name" value="Sulfate Permease (SulP) Family"/>
    <property type="match status" value="1"/>
</dbReference>
<name>M4B692_HYAAE</name>
<feature type="domain" description="STAS" evidence="6">
    <location>
        <begin position="562"/>
        <end position="680"/>
    </location>
</feature>
<dbReference type="EnsemblProtists" id="HpaT801793">
    <property type="protein sequence ID" value="HpaP801793"/>
    <property type="gene ID" value="HpaG801793"/>
</dbReference>
<evidence type="ECO:0000256" key="5">
    <source>
        <dbReference type="SAM" id="Phobius"/>
    </source>
</evidence>
<dbReference type="SUPFAM" id="SSF52091">
    <property type="entry name" value="SpoIIaa-like"/>
    <property type="match status" value="1"/>
</dbReference>
<dbReference type="AlphaFoldDB" id="M4B692"/>
<evidence type="ECO:0000313" key="8">
    <source>
        <dbReference type="Proteomes" id="UP000011713"/>
    </source>
</evidence>
<sequence>MSWLQKLVGRQPPSSANDRFALPEPTWQQRLEHYAPIFRWLPEYSLKRDFKFDLVAGITVAMMLIPQEVSLATIMHVPAHYGLHTAAISPIVYAIFGSSTVLSVASGSEVSLLVGSVLESIEDPDERIATVIFMSFLSGSILLLIRIFNLSQIADFFSRPVMGGFISAGGLLIMLSQVCNALGIDVKSSEYPPIKVYELLRNVQHTNLNAFAVAAVSCIYLIALKMVKRRCFPTPVAMQLFNTDTSQVKEPGKGEEEERFLAPVTNSGHGFSLSDLSYTANQTQRTPIEERESMADGGKQEEIVKQSQSRIRELARFLLRMLCDLGPFVVCIFGGIFGYVLGPSRIILTGPISGGFPGFKVPWYGFNTDLIDRDRLGTIFYNSVTVSIVVFLSSISMSKRLAIQRGEDVITEQELTGIGISSIICGFFQGVPPTGGMSRTAVNMQNARTQVASVITCLLVILALYTLTDMLYYLPSATLASIIIVAGWTLVEFREAKWLYRVKRDDFYVWASSFSMTLGLGVLNGLVASIVCSILALMWKSKVQPIAILGELDNGSYVDRQVFPDAKHLGDIIAIRVEGSLYFANCERVTQYIEREMMRLHTLGVTTRGVVLDMFHMNDMDATTIQVLSDIQEKLAVRKVRFALANAKSRLRDLLAATNVLKRILANDPSISLEEAVLMLRELPSLAAKSTSVRPVVLMSSNPV</sequence>
<comment type="subcellular location">
    <subcellularLocation>
        <location evidence="1">Membrane</location>
        <topology evidence="1">Multi-pass membrane protein</topology>
    </subcellularLocation>
</comment>
<dbReference type="Pfam" id="PF01740">
    <property type="entry name" value="STAS"/>
    <property type="match status" value="1"/>
</dbReference>
<accession>M4B692</accession>
<feature type="transmembrane region" description="Helical" evidence="5">
    <location>
        <begin position="514"/>
        <end position="539"/>
    </location>
</feature>
<dbReference type="Proteomes" id="UP000011713">
    <property type="component" value="Unassembled WGS sequence"/>
</dbReference>
<keyword evidence="8" id="KW-1185">Reference proteome</keyword>
<feature type="transmembrane region" description="Helical" evidence="5">
    <location>
        <begin position="161"/>
        <end position="184"/>
    </location>
</feature>
<feature type="transmembrane region" description="Helical" evidence="5">
    <location>
        <begin position="447"/>
        <end position="467"/>
    </location>
</feature>
<dbReference type="InterPro" id="IPR036513">
    <property type="entry name" value="STAS_dom_sf"/>
</dbReference>
<dbReference type="InterPro" id="IPR002645">
    <property type="entry name" value="STAS_dom"/>
</dbReference>
<dbReference type="PANTHER" id="PTHR11814">
    <property type="entry name" value="SULFATE TRANSPORTER"/>
    <property type="match status" value="1"/>
</dbReference>
<evidence type="ECO:0000256" key="4">
    <source>
        <dbReference type="ARBA" id="ARBA00023136"/>
    </source>
</evidence>
<evidence type="ECO:0000259" key="6">
    <source>
        <dbReference type="PROSITE" id="PS50801"/>
    </source>
</evidence>
<evidence type="ECO:0000256" key="1">
    <source>
        <dbReference type="ARBA" id="ARBA00004141"/>
    </source>
</evidence>
<reference evidence="8" key="1">
    <citation type="journal article" date="2010" name="Science">
        <title>Signatures of adaptation to obligate biotrophy in the Hyaloperonospora arabidopsidis genome.</title>
        <authorList>
            <person name="Baxter L."/>
            <person name="Tripathy S."/>
            <person name="Ishaque N."/>
            <person name="Boot N."/>
            <person name="Cabral A."/>
            <person name="Kemen E."/>
            <person name="Thines M."/>
            <person name="Ah-Fong A."/>
            <person name="Anderson R."/>
            <person name="Badejoko W."/>
            <person name="Bittner-Eddy P."/>
            <person name="Boore J.L."/>
            <person name="Chibucos M.C."/>
            <person name="Coates M."/>
            <person name="Dehal P."/>
            <person name="Delehaunty K."/>
            <person name="Dong S."/>
            <person name="Downton P."/>
            <person name="Dumas B."/>
            <person name="Fabro G."/>
            <person name="Fronick C."/>
            <person name="Fuerstenberg S.I."/>
            <person name="Fulton L."/>
            <person name="Gaulin E."/>
            <person name="Govers F."/>
            <person name="Hughes L."/>
            <person name="Humphray S."/>
            <person name="Jiang R.H."/>
            <person name="Judelson H."/>
            <person name="Kamoun S."/>
            <person name="Kyung K."/>
            <person name="Meijer H."/>
            <person name="Minx P."/>
            <person name="Morris P."/>
            <person name="Nelson J."/>
            <person name="Phuntumart V."/>
            <person name="Qutob D."/>
            <person name="Rehmany A."/>
            <person name="Rougon-Cardoso A."/>
            <person name="Ryden P."/>
            <person name="Torto-Alalibo T."/>
            <person name="Studholme D."/>
            <person name="Wang Y."/>
            <person name="Win J."/>
            <person name="Wood J."/>
            <person name="Clifton S.W."/>
            <person name="Rogers J."/>
            <person name="Van den Ackerveken G."/>
            <person name="Jones J.D."/>
            <person name="McDowell J.M."/>
            <person name="Beynon J."/>
            <person name="Tyler B.M."/>
        </authorList>
    </citation>
    <scope>NUCLEOTIDE SEQUENCE [LARGE SCALE GENOMIC DNA]</scope>
    <source>
        <strain evidence="8">Emoy2</strain>
    </source>
</reference>
<keyword evidence="3 5" id="KW-1133">Transmembrane helix</keyword>
<feature type="transmembrane region" description="Helical" evidence="5">
    <location>
        <begin position="204"/>
        <end position="223"/>
    </location>
</feature>
<dbReference type="CDD" id="cd07042">
    <property type="entry name" value="STAS_SulP_like_sulfate_transporter"/>
    <property type="match status" value="1"/>
</dbReference>
<dbReference type="HOGENOM" id="CLU_003182_3_1_1"/>
<dbReference type="InterPro" id="IPR011547">
    <property type="entry name" value="SLC26A/SulP_dom"/>
</dbReference>
<dbReference type="Gene3D" id="3.30.750.24">
    <property type="entry name" value="STAS domain"/>
    <property type="match status" value="1"/>
</dbReference>
<dbReference type="eggNOG" id="KOG0236">
    <property type="taxonomic scope" value="Eukaryota"/>
</dbReference>
<dbReference type="EMBL" id="JH598543">
    <property type="status" value="NOT_ANNOTATED_CDS"/>
    <property type="molecule type" value="Genomic_DNA"/>
</dbReference>
<feature type="transmembrane region" description="Helical" evidence="5">
    <location>
        <begin position="317"/>
        <end position="341"/>
    </location>
</feature>
<dbReference type="OMA" id="PALYWIP"/>
<feature type="transmembrane region" description="Helical" evidence="5">
    <location>
        <begin position="473"/>
        <end position="493"/>
    </location>
</feature>
<evidence type="ECO:0000313" key="7">
    <source>
        <dbReference type="EnsemblProtists" id="HpaP801793"/>
    </source>
</evidence>
<dbReference type="PROSITE" id="PS50801">
    <property type="entry name" value="STAS"/>
    <property type="match status" value="1"/>
</dbReference>
<evidence type="ECO:0000256" key="3">
    <source>
        <dbReference type="ARBA" id="ARBA00022989"/>
    </source>
</evidence>
<dbReference type="GO" id="GO:0055085">
    <property type="term" value="P:transmembrane transport"/>
    <property type="evidence" value="ECO:0007669"/>
    <property type="project" value="InterPro"/>
</dbReference>
<dbReference type="InterPro" id="IPR001902">
    <property type="entry name" value="SLC26A/SulP_fam"/>
</dbReference>
<dbReference type="Pfam" id="PF00916">
    <property type="entry name" value="Sulfate_transp"/>
    <property type="match status" value="2"/>
</dbReference>
<dbReference type="GO" id="GO:0016020">
    <property type="term" value="C:membrane"/>
    <property type="evidence" value="ECO:0007669"/>
    <property type="project" value="UniProtKB-SubCell"/>
</dbReference>
<reference evidence="7" key="2">
    <citation type="submission" date="2015-06" db="UniProtKB">
        <authorList>
            <consortium name="EnsemblProtists"/>
        </authorList>
    </citation>
    <scope>IDENTIFICATION</scope>
    <source>
        <strain evidence="7">Emoy2</strain>
    </source>
</reference>
<keyword evidence="2 5" id="KW-0812">Transmembrane</keyword>